<evidence type="ECO:0000256" key="2">
    <source>
        <dbReference type="ARBA" id="ARBA00022801"/>
    </source>
</evidence>
<keyword evidence="6" id="KW-1185">Reference proteome</keyword>
<gene>
    <name evidence="5" type="ORF">K1Y79_27135</name>
</gene>
<dbReference type="PANTHER" id="PTHR12631">
    <property type="entry name" value="ALPHA-L-IDURONIDASE"/>
    <property type="match status" value="1"/>
</dbReference>
<feature type="domain" description="Glycosyl hydrolases family 39 N-terminal catalytic" evidence="4">
    <location>
        <begin position="260"/>
        <end position="528"/>
    </location>
</feature>
<comment type="similarity">
    <text evidence="1">Belongs to the glycosyl hydrolase 39 family.</text>
</comment>
<dbReference type="PRINTS" id="PR00745">
    <property type="entry name" value="GLHYDRLASE39"/>
</dbReference>
<feature type="domain" description="Glycosyl hydrolases family 39 N-terminal catalytic" evidence="4">
    <location>
        <begin position="38"/>
        <end position="227"/>
    </location>
</feature>
<dbReference type="Pfam" id="PF01229">
    <property type="entry name" value="Glyco_hydro_39"/>
    <property type="match status" value="2"/>
</dbReference>
<comment type="caution">
    <text evidence="5">The sequence shown here is derived from an EMBL/GenBank/DDBJ whole genome shotgun (WGS) entry which is preliminary data.</text>
</comment>
<keyword evidence="3" id="KW-0326">Glycosidase</keyword>
<proteinExistence type="inferred from homology"/>
<dbReference type="InterPro" id="IPR000514">
    <property type="entry name" value="Glyco_hydro_39"/>
</dbReference>
<name>A0ABS7GLI1_9BACT</name>
<sequence>MERRIFLKQAFVSVAGTALIPGIAAGRSLWEEQPPLLIDTKVQGRAFSHFWSRCIGAGRAGEVLHTASPWLEQLQFAKKYCGFRYCRLQGIFHDDMSVYQGGVYNWLRIDEVIDRMLKAGVKPFITLSFFPKDIAGGSATAYWWKANVAPPADFYKWTTLVTGFAKHCLDKYGPNEVSTWYFELWNEPNNKTTWAGTKSQYFAMYKATAQALKGVSPQLRIGGPATGNFVGDGRFDGETEDASRIAVTSPDPDTLQWKGVWIEDFLEYCKREQLPVDFISTHPYPTDIPFNNNKGIVRNADATLKDLQWLRTIVDKSAFPKAEIHLTAWNSSSSSRDTMHDALPAAAFIIKANADSIGLADALSYTSFTDCGEEGAGGQQFSGAGGLLNYQGIPKPAFHAYRMLHALGDELLYNKDGIIVTRHKDSQRLTAIVYNYPATVKTAPPFGAADVAENIIKQGEPRDFNFKLINTNKDARFNVEILDKENGNALFHLKQAGNPDTLSPAQLKTMQQLAMAVREEQVLSSNTGVLLIGKTLQPWDVMLIDETIS</sequence>
<dbReference type="InterPro" id="IPR049165">
    <property type="entry name" value="GH39_as"/>
</dbReference>
<organism evidence="5 6">
    <name type="scientific">Chitinophaga rhizophila</name>
    <dbReference type="NCBI Taxonomy" id="2866212"/>
    <lineage>
        <taxon>Bacteria</taxon>
        <taxon>Pseudomonadati</taxon>
        <taxon>Bacteroidota</taxon>
        <taxon>Chitinophagia</taxon>
        <taxon>Chitinophagales</taxon>
        <taxon>Chitinophagaceae</taxon>
        <taxon>Chitinophaga</taxon>
    </lineage>
</organism>
<protein>
    <recommendedName>
        <fullName evidence="4">Glycosyl hydrolases family 39 N-terminal catalytic domain-containing protein</fullName>
    </recommendedName>
</protein>
<evidence type="ECO:0000256" key="3">
    <source>
        <dbReference type="ARBA" id="ARBA00023295"/>
    </source>
</evidence>
<evidence type="ECO:0000256" key="1">
    <source>
        <dbReference type="ARBA" id="ARBA00008875"/>
    </source>
</evidence>
<dbReference type="EMBL" id="JAICCF010000006">
    <property type="protein sequence ID" value="MBW8688040.1"/>
    <property type="molecule type" value="Genomic_DNA"/>
</dbReference>
<accession>A0ABS7GLI1</accession>
<dbReference type="SUPFAM" id="SSF51011">
    <property type="entry name" value="Glycosyl hydrolase domain"/>
    <property type="match status" value="1"/>
</dbReference>
<dbReference type="RefSeq" id="WP_220253363.1">
    <property type="nucleotide sequence ID" value="NZ_JAICCF010000006.1"/>
</dbReference>
<dbReference type="Proteomes" id="UP000812961">
    <property type="component" value="Unassembled WGS sequence"/>
</dbReference>
<evidence type="ECO:0000313" key="5">
    <source>
        <dbReference type="EMBL" id="MBW8688040.1"/>
    </source>
</evidence>
<dbReference type="InterPro" id="IPR051923">
    <property type="entry name" value="Glycosyl_Hydrolase_39"/>
</dbReference>
<dbReference type="InterPro" id="IPR017853">
    <property type="entry name" value="GH"/>
</dbReference>
<evidence type="ECO:0000259" key="4">
    <source>
        <dbReference type="Pfam" id="PF01229"/>
    </source>
</evidence>
<keyword evidence="2" id="KW-0378">Hydrolase</keyword>
<dbReference type="Gene3D" id="3.20.20.80">
    <property type="entry name" value="Glycosidases"/>
    <property type="match status" value="1"/>
</dbReference>
<reference evidence="5 6" key="1">
    <citation type="submission" date="2021-08" db="EMBL/GenBank/DDBJ databases">
        <title>The genome sequence of Chitinophaga sp. B61.</title>
        <authorList>
            <person name="Zhang X."/>
        </authorList>
    </citation>
    <scope>NUCLEOTIDE SEQUENCE [LARGE SCALE GENOMIC DNA]</scope>
    <source>
        <strain evidence="5 6">B61</strain>
    </source>
</reference>
<dbReference type="Gene3D" id="2.60.40.1500">
    <property type="entry name" value="Glycosyl hydrolase domain, family 39"/>
    <property type="match status" value="1"/>
</dbReference>
<evidence type="ECO:0000313" key="6">
    <source>
        <dbReference type="Proteomes" id="UP000812961"/>
    </source>
</evidence>
<dbReference type="InterPro" id="IPR049166">
    <property type="entry name" value="GH39_cat"/>
</dbReference>
<dbReference type="PANTHER" id="PTHR12631:SF10">
    <property type="entry name" value="BETA-XYLOSIDASE-LIKE PROTEIN-RELATED"/>
    <property type="match status" value="1"/>
</dbReference>
<dbReference type="SUPFAM" id="SSF51445">
    <property type="entry name" value="(Trans)glycosidases"/>
    <property type="match status" value="1"/>
</dbReference>
<dbReference type="PROSITE" id="PS01027">
    <property type="entry name" value="GLYCOSYL_HYDROL_F39"/>
    <property type="match status" value="1"/>
</dbReference>